<dbReference type="InterPro" id="IPR009030">
    <property type="entry name" value="Growth_fac_rcpt_cys_sf"/>
</dbReference>
<evidence type="ECO:0000256" key="1">
    <source>
        <dbReference type="SAM" id="Phobius"/>
    </source>
</evidence>
<feature type="transmembrane region" description="Helical" evidence="1">
    <location>
        <begin position="1023"/>
        <end position="1050"/>
    </location>
</feature>
<dbReference type="EMBL" id="UYJE01007246">
    <property type="protein sequence ID" value="VDI52937.1"/>
    <property type="molecule type" value="Genomic_DNA"/>
</dbReference>
<protein>
    <submittedName>
        <fullName evidence="2">Uncharacterized protein</fullName>
    </submittedName>
</protein>
<sequence>MNCLKMCPEYTVEYNHTCLMECPSNVSFVTFYDCDEFCSNSRKVCSKSCSVTHPYVMQTDNSIRCMQYCPDYTEQISKNKSCNLKCPSSKPFLFNNTCYRICPYKASFIVLKKSRYNEIFKCEEQCPESTVADHNRCVDSCPKGKHLFNNTCVKECPFHHEYMYPKSFRTRNKINSDRAEFSCVDNCNQYDNEKNNNELSYVAFNSIYTDKCPPSAIYEFNQSCFKNCPNEQPFMEKTYRSIKCVDKCKHLHYNKTCVSHCPAYAKHAYNGTCLTACPVEHSYLEPTSQHIKCVDKCAILHYQNRCVFKCPSNARYEFNGSCTSTCSNNLYMENSYRSKCVDRCRHLEFNKTCVLACPVHAKYEFDRSCLPSCPLGNSFIVSADLYRCTDKCKQKQLVFNNTCYYNCPQIAKYEFKRSCVASCPDEHPLMEPTKTNTRCTKSCKQLQYENNCVSTCPSFAQFKYNSSCVNECGSHLPFEYYVKTKIKAPVYSWRYKNVVKYKYDYRCVASCPIGTLLYNNSKCVSSCPLDKNVEFNGICFEQCPVSHLYKIRQNDDFTCVKNCSTPLIYNNTCLTKCPKEAEFEVYGSCVVECPQEKQFKELTNRKTYHCAGSCSRLYFDTTCVSLCPPEAKFQYKWSCVKTCEKDLPYAYFNTRVYPIEYKCVKTCPSNTWLYNKTDCVFVCPETARYHDDDSCVNECDNIRPYTYMEDSKWYCEQKCPRNTFNFNMSCVTKCLSNTFSFDLKCMSLCPSSHPMNFTRNKKGFGIYECVNKCSHEKFMYNKTCFDVCPGEMKGHLYSCINICPHSHPITEVQSQTCVSVCPKTTVLVDNHSCVDTCPYGSLYIEDQRCVKRCKSYDAVIESTIQGKKCHDKSPSHLFLDDLRNSCVDICSNGLIVDNICKDIEKCPFHKFIEHSLLGRRCTNRCSKNFFLDGTNCVKECPREKVTADKECLNACPPSLPIRYNDFLKSEITCYKECPSNYVANGTKCIWDFECDNGYFIFQKICLNVCPQWTVTSGESCHPLIIYIIMTISSVVLTVVALVILCAIIFYRGSSYTDCKMLFCRFQSRAEVSYNVGTTFTLKELTETDVTEDTEAECRV</sequence>
<gene>
    <name evidence="2" type="ORF">MGAL_10B007363</name>
</gene>
<comment type="caution">
    <text evidence="2">The sequence shown here is derived from an EMBL/GenBank/DDBJ whole genome shotgun (WGS) entry which is preliminary data.</text>
</comment>
<dbReference type="Gene3D" id="2.10.220.10">
    <property type="entry name" value="Hormone Receptor, Insulin-like Growth Factor Receptor 1, Chain A, domain 2"/>
    <property type="match status" value="3"/>
</dbReference>
<name>A0A8B6FR12_MYTGA</name>
<proteinExistence type="predicted"/>
<keyword evidence="1" id="KW-0812">Transmembrane</keyword>
<keyword evidence="1" id="KW-0472">Membrane</keyword>
<accession>A0A8B6FR12</accession>
<evidence type="ECO:0000313" key="2">
    <source>
        <dbReference type="EMBL" id="VDI52937.1"/>
    </source>
</evidence>
<dbReference type="SUPFAM" id="SSF57184">
    <property type="entry name" value="Growth factor receptor domain"/>
    <property type="match status" value="1"/>
</dbReference>
<dbReference type="Proteomes" id="UP000596742">
    <property type="component" value="Unassembled WGS sequence"/>
</dbReference>
<dbReference type="AlphaFoldDB" id="A0A8B6FR12"/>
<evidence type="ECO:0000313" key="3">
    <source>
        <dbReference type="Proteomes" id="UP000596742"/>
    </source>
</evidence>
<reference evidence="2" key="1">
    <citation type="submission" date="2018-11" db="EMBL/GenBank/DDBJ databases">
        <authorList>
            <person name="Alioto T."/>
            <person name="Alioto T."/>
        </authorList>
    </citation>
    <scope>NUCLEOTIDE SEQUENCE</scope>
</reference>
<organism evidence="2 3">
    <name type="scientific">Mytilus galloprovincialis</name>
    <name type="common">Mediterranean mussel</name>
    <dbReference type="NCBI Taxonomy" id="29158"/>
    <lineage>
        <taxon>Eukaryota</taxon>
        <taxon>Metazoa</taxon>
        <taxon>Spiralia</taxon>
        <taxon>Lophotrochozoa</taxon>
        <taxon>Mollusca</taxon>
        <taxon>Bivalvia</taxon>
        <taxon>Autobranchia</taxon>
        <taxon>Pteriomorphia</taxon>
        <taxon>Mytilida</taxon>
        <taxon>Mytiloidea</taxon>
        <taxon>Mytilidae</taxon>
        <taxon>Mytilinae</taxon>
        <taxon>Mytilus</taxon>
    </lineage>
</organism>
<keyword evidence="1" id="KW-1133">Transmembrane helix</keyword>
<keyword evidence="3" id="KW-1185">Reference proteome</keyword>
<dbReference type="OrthoDB" id="6130389at2759"/>